<organism evidence="2 3">
    <name type="scientific">Rhypophila decipiens</name>
    <dbReference type="NCBI Taxonomy" id="261697"/>
    <lineage>
        <taxon>Eukaryota</taxon>
        <taxon>Fungi</taxon>
        <taxon>Dikarya</taxon>
        <taxon>Ascomycota</taxon>
        <taxon>Pezizomycotina</taxon>
        <taxon>Sordariomycetes</taxon>
        <taxon>Sordariomycetidae</taxon>
        <taxon>Sordariales</taxon>
        <taxon>Naviculisporaceae</taxon>
        <taxon>Rhypophila</taxon>
    </lineage>
</organism>
<name>A0AAN7BAV3_9PEZI</name>
<evidence type="ECO:0000256" key="1">
    <source>
        <dbReference type="SAM" id="MobiDB-lite"/>
    </source>
</evidence>
<feature type="region of interest" description="Disordered" evidence="1">
    <location>
        <begin position="437"/>
        <end position="476"/>
    </location>
</feature>
<dbReference type="Proteomes" id="UP001301769">
    <property type="component" value="Unassembled WGS sequence"/>
</dbReference>
<feature type="compositionally biased region" description="Low complexity" evidence="1">
    <location>
        <begin position="255"/>
        <end position="273"/>
    </location>
</feature>
<dbReference type="EMBL" id="MU858068">
    <property type="protein sequence ID" value="KAK4216487.1"/>
    <property type="molecule type" value="Genomic_DNA"/>
</dbReference>
<keyword evidence="3" id="KW-1185">Reference proteome</keyword>
<reference evidence="2" key="1">
    <citation type="journal article" date="2023" name="Mol. Phylogenet. Evol.">
        <title>Genome-scale phylogeny and comparative genomics of the fungal order Sordariales.</title>
        <authorList>
            <person name="Hensen N."/>
            <person name="Bonometti L."/>
            <person name="Westerberg I."/>
            <person name="Brannstrom I.O."/>
            <person name="Guillou S."/>
            <person name="Cros-Aarteil S."/>
            <person name="Calhoun S."/>
            <person name="Haridas S."/>
            <person name="Kuo A."/>
            <person name="Mondo S."/>
            <person name="Pangilinan J."/>
            <person name="Riley R."/>
            <person name="LaButti K."/>
            <person name="Andreopoulos B."/>
            <person name="Lipzen A."/>
            <person name="Chen C."/>
            <person name="Yan M."/>
            <person name="Daum C."/>
            <person name="Ng V."/>
            <person name="Clum A."/>
            <person name="Steindorff A."/>
            <person name="Ohm R.A."/>
            <person name="Martin F."/>
            <person name="Silar P."/>
            <person name="Natvig D.O."/>
            <person name="Lalanne C."/>
            <person name="Gautier V."/>
            <person name="Ament-Velasquez S.L."/>
            <person name="Kruys A."/>
            <person name="Hutchinson M.I."/>
            <person name="Powell A.J."/>
            <person name="Barry K."/>
            <person name="Miller A.N."/>
            <person name="Grigoriev I.V."/>
            <person name="Debuchy R."/>
            <person name="Gladieux P."/>
            <person name="Hiltunen Thoren M."/>
            <person name="Johannesson H."/>
        </authorList>
    </citation>
    <scope>NUCLEOTIDE SEQUENCE</scope>
    <source>
        <strain evidence="2">PSN293</strain>
    </source>
</reference>
<accession>A0AAN7BAV3</accession>
<proteinExistence type="predicted"/>
<dbReference type="AlphaFoldDB" id="A0AAN7BAV3"/>
<protein>
    <submittedName>
        <fullName evidence="2">Uncharacterized protein</fullName>
    </submittedName>
</protein>
<comment type="caution">
    <text evidence="2">The sequence shown here is derived from an EMBL/GenBank/DDBJ whole genome shotgun (WGS) entry which is preliminary data.</text>
</comment>
<gene>
    <name evidence="2" type="ORF">QBC37DRAFT_416831</name>
</gene>
<sequence>MAPIWNPRLALGLRTDDQNEWRCVGTNPSTESPNLESKTTTRCNRPIRRSELGKLNRLLAAMAYQMPDQIDHNELLHLARACLCPDVPNPHRGAQEAAVIYQWTELMSAEASELRANNDRTITDADLGLPQSPRAQTFEALSSPPLYAPKPKPARMVSLQGQPRLLTNLKPDNKRPGVFFPTPIAMDRSPVKAVEQKVEIDTEKWETETVIPSPLSSLPFCFSPTTAQDIENAKLNNGYQVESSLSGRLSEPSCSTPGTTPGLTVLTPSSLPSQAATSSARELPPSPPDSAISPQAPVSLHTQLLSPHGVPSKMELSPGDRIITTSLIIPAHHASSQYQVPLTSPLDMQKLEECSRLLHKSQAENRLLVDQISALRSELADLRREQASIQAGMLLLMWIFQAVSCFPLVVMGWAEGIFEAGFFAFSHVCEQKTKEQQAVGTGHSNGERSDDVSEESTLAGIVTVSGDASEAEASRH</sequence>
<feature type="region of interest" description="Disordered" evidence="1">
    <location>
        <begin position="244"/>
        <end position="295"/>
    </location>
</feature>
<reference evidence="2" key="2">
    <citation type="submission" date="2023-05" db="EMBL/GenBank/DDBJ databases">
        <authorList>
            <consortium name="Lawrence Berkeley National Laboratory"/>
            <person name="Steindorff A."/>
            <person name="Hensen N."/>
            <person name="Bonometti L."/>
            <person name="Westerberg I."/>
            <person name="Brannstrom I.O."/>
            <person name="Guillou S."/>
            <person name="Cros-Aarteil S."/>
            <person name="Calhoun S."/>
            <person name="Haridas S."/>
            <person name="Kuo A."/>
            <person name="Mondo S."/>
            <person name="Pangilinan J."/>
            <person name="Riley R."/>
            <person name="Labutti K."/>
            <person name="Andreopoulos B."/>
            <person name="Lipzen A."/>
            <person name="Chen C."/>
            <person name="Yanf M."/>
            <person name="Daum C."/>
            <person name="Ng V."/>
            <person name="Clum A."/>
            <person name="Ohm R."/>
            <person name="Martin F."/>
            <person name="Silar P."/>
            <person name="Natvig D."/>
            <person name="Lalanne C."/>
            <person name="Gautier V."/>
            <person name="Ament-Velasquez S.L."/>
            <person name="Kruys A."/>
            <person name="Hutchinson M.I."/>
            <person name="Powell A.J."/>
            <person name="Barry K."/>
            <person name="Miller A.N."/>
            <person name="Grigoriev I.V."/>
            <person name="Debuchy R."/>
            <person name="Gladieux P."/>
            <person name="Thoren M.H."/>
            <person name="Johannesson H."/>
        </authorList>
    </citation>
    <scope>NUCLEOTIDE SEQUENCE</scope>
    <source>
        <strain evidence="2">PSN293</strain>
    </source>
</reference>
<evidence type="ECO:0000313" key="2">
    <source>
        <dbReference type="EMBL" id="KAK4216487.1"/>
    </source>
</evidence>
<evidence type="ECO:0000313" key="3">
    <source>
        <dbReference type="Proteomes" id="UP001301769"/>
    </source>
</evidence>